<keyword evidence="1" id="KW-0472">Membrane</keyword>
<dbReference type="AlphaFoldDB" id="A0A1J6JUH9"/>
<name>A0A1J6JUH9_NICAT</name>
<keyword evidence="1" id="KW-1133">Transmembrane helix</keyword>
<reference evidence="2" key="1">
    <citation type="submission" date="2016-11" db="EMBL/GenBank/DDBJ databases">
        <title>The genome of Nicotiana attenuata.</title>
        <authorList>
            <person name="Xu S."/>
            <person name="Brockmoeller T."/>
            <person name="Gaquerel E."/>
            <person name="Navarro A."/>
            <person name="Kuhl H."/>
            <person name="Gase K."/>
            <person name="Ling Z."/>
            <person name="Zhou W."/>
            <person name="Kreitzer C."/>
            <person name="Stanke M."/>
            <person name="Tang H."/>
            <person name="Lyons E."/>
            <person name="Pandey P."/>
            <person name="Pandey S.P."/>
            <person name="Timmermann B."/>
            <person name="Baldwin I.T."/>
        </authorList>
    </citation>
    <scope>NUCLEOTIDE SEQUENCE [LARGE SCALE GENOMIC DNA]</scope>
    <source>
        <strain evidence="2">UT</strain>
    </source>
</reference>
<gene>
    <name evidence="2" type="ORF">A4A49_38702</name>
</gene>
<organism evidence="2 3">
    <name type="scientific">Nicotiana attenuata</name>
    <name type="common">Coyote tobacco</name>
    <dbReference type="NCBI Taxonomy" id="49451"/>
    <lineage>
        <taxon>Eukaryota</taxon>
        <taxon>Viridiplantae</taxon>
        <taxon>Streptophyta</taxon>
        <taxon>Embryophyta</taxon>
        <taxon>Tracheophyta</taxon>
        <taxon>Spermatophyta</taxon>
        <taxon>Magnoliopsida</taxon>
        <taxon>eudicotyledons</taxon>
        <taxon>Gunneridae</taxon>
        <taxon>Pentapetalae</taxon>
        <taxon>asterids</taxon>
        <taxon>lamiids</taxon>
        <taxon>Solanales</taxon>
        <taxon>Solanaceae</taxon>
        <taxon>Nicotianoideae</taxon>
        <taxon>Nicotianeae</taxon>
        <taxon>Nicotiana</taxon>
    </lineage>
</organism>
<accession>A0A1J6JUH9</accession>
<keyword evidence="3" id="KW-1185">Reference proteome</keyword>
<sequence length="84" mass="9224">MVKNTPRDIQSYCTFLKSLMGAFLIGAGGLPSVLEGGLIYFFYFLLSIGMGDSIISFLGVVWKKGERDCCLEDQPATNHLHGHP</sequence>
<evidence type="ECO:0000313" key="2">
    <source>
        <dbReference type="EMBL" id="OIT21378.1"/>
    </source>
</evidence>
<feature type="transmembrane region" description="Helical" evidence="1">
    <location>
        <begin position="40"/>
        <end position="62"/>
    </location>
</feature>
<evidence type="ECO:0000313" key="3">
    <source>
        <dbReference type="Proteomes" id="UP000187609"/>
    </source>
</evidence>
<dbReference type="Gramene" id="OIT21378">
    <property type="protein sequence ID" value="OIT21378"/>
    <property type="gene ID" value="A4A49_38702"/>
</dbReference>
<protein>
    <submittedName>
        <fullName evidence="2">Uncharacterized protein</fullName>
    </submittedName>
</protein>
<dbReference type="EMBL" id="MJEQ01004379">
    <property type="protein sequence ID" value="OIT21378.1"/>
    <property type="molecule type" value="Genomic_DNA"/>
</dbReference>
<evidence type="ECO:0000256" key="1">
    <source>
        <dbReference type="SAM" id="Phobius"/>
    </source>
</evidence>
<comment type="caution">
    <text evidence="2">The sequence shown here is derived from an EMBL/GenBank/DDBJ whole genome shotgun (WGS) entry which is preliminary data.</text>
</comment>
<feature type="transmembrane region" description="Helical" evidence="1">
    <location>
        <begin position="12"/>
        <end position="34"/>
    </location>
</feature>
<dbReference type="Proteomes" id="UP000187609">
    <property type="component" value="Unassembled WGS sequence"/>
</dbReference>
<proteinExistence type="predicted"/>
<keyword evidence="1" id="KW-0812">Transmembrane</keyword>